<feature type="signal peptide" evidence="2">
    <location>
        <begin position="1"/>
        <end position="23"/>
    </location>
</feature>
<dbReference type="Pfam" id="PF04773">
    <property type="entry name" value="FecR"/>
    <property type="match status" value="1"/>
</dbReference>
<evidence type="ECO:0000313" key="4">
    <source>
        <dbReference type="EMBL" id="KGM33182.1"/>
    </source>
</evidence>
<feature type="chain" id="PRO_5001968293" description="FecR protein domain-containing protein" evidence="2">
    <location>
        <begin position="24"/>
        <end position="209"/>
    </location>
</feature>
<evidence type="ECO:0000313" key="5">
    <source>
        <dbReference type="Proteomes" id="UP000029995"/>
    </source>
</evidence>
<feature type="region of interest" description="Disordered" evidence="1">
    <location>
        <begin position="169"/>
        <end position="189"/>
    </location>
</feature>
<protein>
    <recommendedName>
        <fullName evidence="3">FecR protein domain-containing protein</fullName>
    </recommendedName>
</protein>
<dbReference type="Gene3D" id="2.60.120.1440">
    <property type="match status" value="1"/>
</dbReference>
<dbReference type="Proteomes" id="UP000029995">
    <property type="component" value="Unassembled WGS sequence"/>
</dbReference>
<reference evidence="4 5" key="1">
    <citation type="submission" date="2014-01" db="EMBL/GenBank/DDBJ databases">
        <title>Genome sequence determination for a cystic fibrosis isolate, Inquilinus limosus.</title>
        <authorList>
            <person name="Pino M."/>
            <person name="Di Conza J."/>
            <person name="Gutkind G."/>
        </authorList>
    </citation>
    <scope>NUCLEOTIDE SEQUENCE [LARGE SCALE GENOMIC DNA]</scope>
    <source>
        <strain evidence="4 5">MP06</strain>
    </source>
</reference>
<dbReference type="RefSeq" id="WP_034840061.1">
    <property type="nucleotide sequence ID" value="NZ_JANX01000215.1"/>
</dbReference>
<evidence type="ECO:0000259" key="3">
    <source>
        <dbReference type="Pfam" id="PF04773"/>
    </source>
</evidence>
<dbReference type="PANTHER" id="PTHR38731">
    <property type="entry name" value="LIPL45-RELATED LIPOPROTEIN-RELATED"/>
    <property type="match status" value="1"/>
</dbReference>
<organism evidence="4 5">
    <name type="scientific">Inquilinus limosus MP06</name>
    <dbReference type="NCBI Taxonomy" id="1398085"/>
    <lineage>
        <taxon>Bacteria</taxon>
        <taxon>Pseudomonadati</taxon>
        <taxon>Pseudomonadota</taxon>
        <taxon>Alphaproteobacteria</taxon>
        <taxon>Rhodospirillales</taxon>
        <taxon>Rhodospirillaceae</taxon>
        <taxon>Inquilinus</taxon>
    </lineage>
</organism>
<dbReference type="AlphaFoldDB" id="A0A0A0D856"/>
<gene>
    <name evidence="4" type="ORF">P409_17250</name>
</gene>
<accession>A0A0A0D856</accession>
<proteinExistence type="predicted"/>
<name>A0A0A0D856_9PROT</name>
<comment type="caution">
    <text evidence="4">The sequence shown here is derived from an EMBL/GenBank/DDBJ whole genome shotgun (WGS) entry which is preliminary data.</text>
</comment>
<feature type="domain" description="FecR protein" evidence="3">
    <location>
        <begin position="60"/>
        <end position="163"/>
    </location>
</feature>
<keyword evidence="2" id="KW-0732">Signal</keyword>
<evidence type="ECO:0000256" key="2">
    <source>
        <dbReference type="SAM" id="SignalP"/>
    </source>
</evidence>
<dbReference type="EMBL" id="JANX01000215">
    <property type="protein sequence ID" value="KGM33182.1"/>
    <property type="molecule type" value="Genomic_DNA"/>
</dbReference>
<evidence type="ECO:0000256" key="1">
    <source>
        <dbReference type="SAM" id="MobiDB-lite"/>
    </source>
</evidence>
<sequence>MTRLSRTAGFVLACLLLPAAAPAQDRPQIGQVDRLEPAAGAYYQGQDRLLDPASPVFLDDTLWTGPQSRLQVKLDDGTELSLGPAARLLVDRFAYGGADGGATLALRRLQGAFKFVGGGVEKVPGHSLSIETGVATLGVRGTSFFAGPIDGAFGVLVIEGSVEVSTDAGSVTLGPGEGTAVTSRKEPPGEVKRWPAEKVRRALAMVEVR</sequence>
<dbReference type="InterPro" id="IPR006860">
    <property type="entry name" value="FecR"/>
</dbReference>
<dbReference type="OrthoDB" id="6038785at2"/>